<accession>A0A5R9G2A1</accession>
<dbReference type="InterPro" id="IPR023214">
    <property type="entry name" value="HAD_sf"/>
</dbReference>
<proteinExistence type="predicted"/>
<sequence>MVPVRKEGARRAAAVVCFDLSGTLVAWNAAYEAALREAMGEWVGRWGDEGAAKALIEEALLHYKKSRSRGKSKSAGIRDAVAVLQTESSERTARHIAKEARRLQPRKAAFVPGAEETLRQLSGRYRLAILTNLDAATAKELWLRLKLHRFVLETDVFAAPAGMKKPEQRLFRAVAASLGTPPRHCVMVGDSYRRDVVGAVRSGWQAVWIRSSNASPASPRSALGRQLRIATSITALPRLIRPAGRTAPSDPKDA</sequence>
<evidence type="ECO:0000256" key="1">
    <source>
        <dbReference type="ARBA" id="ARBA00001946"/>
    </source>
</evidence>
<evidence type="ECO:0000256" key="2">
    <source>
        <dbReference type="ARBA" id="ARBA00022801"/>
    </source>
</evidence>
<dbReference type="InterPro" id="IPR051400">
    <property type="entry name" value="HAD-like_hydrolase"/>
</dbReference>
<dbReference type="RefSeq" id="WP_138198160.1">
    <property type="nucleotide sequence ID" value="NZ_VCIW01000036.1"/>
</dbReference>
<dbReference type="PANTHER" id="PTHR46470">
    <property type="entry name" value="N-ACYLNEURAMINATE-9-PHOSPHATASE"/>
    <property type="match status" value="1"/>
</dbReference>
<comment type="caution">
    <text evidence="4">The sequence shown here is derived from an EMBL/GenBank/DDBJ whole genome shotgun (WGS) entry which is preliminary data.</text>
</comment>
<reference evidence="4 5" key="1">
    <citation type="submission" date="2019-05" db="EMBL/GenBank/DDBJ databases">
        <authorList>
            <person name="Narsing Rao M.P."/>
            <person name="Li W.J."/>
        </authorList>
    </citation>
    <scope>NUCLEOTIDE SEQUENCE [LARGE SCALE GENOMIC DNA]</scope>
    <source>
        <strain evidence="4 5">SYSU_K30003</strain>
    </source>
</reference>
<keyword evidence="3" id="KW-0460">Magnesium</keyword>
<name>A0A5R9G2A1_9BACL</name>
<dbReference type="OrthoDB" id="25198at2"/>
<dbReference type="SUPFAM" id="SSF56784">
    <property type="entry name" value="HAD-like"/>
    <property type="match status" value="1"/>
</dbReference>
<dbReference type="Gene3D" id="1.20.120.710">
    <property type="entry name" value="Haloacid dehalogenase hydrolase-like domain"/>
    <property type="match status" value="1"/>
</dbReference>
<keyword evidence="2 4" id="KW-0378">Hydrolase</keyword>
<dbReference type="InterPro" id="IPR036412">
    <property type="entry name" value="HAD-like_sf"/>
</dbReference>
<evidence type="ECO:0000313" key="4">
    <source>
        <dbReference type="EMBL" id="TLS48426.1"/>
    </source>
</evidence>
<dbReference type="NCBIfam" id="TIGR01549">
    <property type="entry name" value="HAD-SF-IA-v1"/>
    <property type="match status" value="1"/>
</dbReference>
<dbReference type="NCBIfam" id="TIGR01509">
    <property type="entry name" value="HAD-SF-IA-v3"/>
    <property type="match status" value="1"/>
</dbReference>
<evidence type="ECO:0000256" key="3">
    <source>
        <dbReference type="ARBA" id="ARBA00022842"/>
    </source>
</evidence>
<dbReference type="Gene3D" id="3.40.50.1000">
    <property type="entry name" value="HAD superfamily/HAD-like"/>
    <property type="match status" value="1"/>
</dbReference>
<dbReference type="GO" id="GO:0016787">
    <property type="term" value="F:hydrolase activity"/>
    <property type="evidence" value="ECO:0007669"/>
    <property type="project" value="UniProtKB-KW"/>
</dbReference>
<organism evidence="4 5">
    <name type="scientific">Paenibacillus antri</name>
    <dbReference type="NCBI Taxonomy" id="2582848"/>
    <lineage>
        <taxon>Bacteria</taxon>
        <taxon>Bacillati</taxon>
        <taxon>Bacillota</taxon>
        <taxon>Bacilli</taxon>
        <taxon>Bacillales</taxon>
        <taxon>Paenibacillaceae</taxon>
        <taxon>Paenibacillus</taxon>
    </lineage>
</organism>
<dbReference type="Proteomes" id="UP000309676">
    <property type="component" value="Unassembled WGS sequence"/>
</dbReference>
<comment type="cofactor">
    <cofactor evidence="1">
        <name>Mg(2+)</name>
        <dbReference type="ChEBI" id="CHEBI:18420"/>
    </cofactor>
</comment>
<evidence type="ECO:0000313" key="5">
    <source>
        <dbReference type="Proteomes" id="UP000309676"/>
    </source>
</evidence>
<dbReference type="EMBL" id="VCIW01000036">
    <property type="protein sequence ID" value="TLS48426.1"/>
    <property type="molecule type" value="Genomic_DNA"/>
</dbReference>
<keyword evidence="5" id="KW-1185">Reference proteome</keyword>
<dbReference type="InterPro" id="IPR006439">
    <property type="entry name" value="HAD-SF_hydro_IA"/>
</dbReference>
<protein>
    <submittedName>
        <fullName evidence="4">HAD family hydrolase</fullName>
    </submittedName>
</protein>
<dbReference type="GO" id="GO:0044281">
    <property type="term" value="P:small molecule metabolic process"/>
    <property type="evidence" value="ECO:0007669"/>
    <property type="project" value="UniProtKB-ARBA"/>
</dbReference>
<dbReference type="SFLD" id="SFLDG01129">
    <property type="entry name" value="C1.5:_HAD__Beta-PGM__Phosphata"/>
    <property type="match status" value="1"/>
</dbReference>
<dbReference type="Pfam" id="PF00702">
    <property type="entry name" value="Hydrolase"/>
    <property type="match status" value="1"/>
</dbReference>
<dbReference type="AlphaFoldDB" id="A0A5R9G2A1"/>
<dbReference type="SFLD" id="SFLDS00003">
    <property type="entry name" value="Haloacid_Dehalogenase"/>
    <property type="match status" value="1"/>
</dbReference>
<gene>
    <name evidence="4" type="ORF">FE782_30630</name>
</gene>